<evidence type="ECO:0000313" key="2">
    <source>
        <dbReference type="Proteomes" id="UP000286806"/>
    </source>
</evidence>
<dbReference type="OrthoDB" id="5291571at2"/>
<dbReference type="EMBL" id="BGOW01000003">
    <property type="protein sequence ID" value="GBL44730.1"/>
    <property type="molecule type" value="Genomic_DNA"/>
</dbReference>
<accession>A0A401JAZ8</accession>
<dbReference type="AlphaFoldDB" id="A0A401JAZ8"/>
<sequence length="216" mass="23873">MPAQRVRLALAYKCVDHELVALSHDDDATFFELGIAHADLVLCLADGSLHKDSLAILRQLDDWVGGKPIFDGLVEAAAWQALLDWRQSVEHLLARLYAPVAPAFADIGADPAIQAAYKAQIEHRFGMSVEALSNDRYDGFNQFAAQSRLAELARHLGRQRFYAGGAFSACDLLLACDLFPLQLLDGVTMPLDLMYYIERVEKTCGASLRDGLIMQH</sequence>
<dbReference type="Proteomes" id="UP000286806">
    <property type="component" value="Unassembled WGS sequence"/>
</dbReference>
<dbReference type="Gene3D" id="3.40.30.10">
    <property type="entry name" value="Glutaredoxin"/>
    <property type="match status" value="1"/>
</dbReference>
<proteinExistence type="predicted"/>
<dbReference type="Gene3D" id="1.20.1050.10">
    <property type="match status" value="1"/>
</dbReference>
<protein>
    <submittedName>
        <fullName evidence="1">Glutaredoxin 2-like protein</fullName>
    </submittedName>
</protein>
<dbReference type="CDD" id="cd00570">
    <property type="entry name" value="GST_N_family"/>
    <property type="match status" value="1"/>
</dbReference>
<comment type="caution">
    <text evidence="1">The sequence shown here is derived from an EMBL/GenBank/DDBJ whole genome shotgun (WGS) entry which is preliminary data.</text>
</comment>
<gene>
    <name evidence="1" type="ORF">SFMTTN_0531</name>
</gene>
<name>A0A401JAZ8_9PROT</name>
<organism evidence="1 2">
    <name type="scientific">Sulfuriferula multivorans</name>
    <dbReference type="NCBI Taxonomy" id="1559896"/>
    <lineage>
        <taxon>Bacteria</taxon>
        <taxon>Pseudomonadati</taxon>
        <taxon>Pseudomonadota</taxon>
        <taxon>Betaproteobacteria</taxon>
        <taxon>Nitrosomonadales</taxon>
        <taxon>Sulfuricellaceae</taxon>
        <taxon>Sulfuriferula</taxon>
    </lineage>
</organism>
<evidence type="ECO:0000313" key="1">
    <source>
        <dbReference type="EMBL" id="GBL44730.1"/>
    </source>
</evidence>
<keyword evidence="2" id="KW-1185">Reference proteome</keyword>
<reference evidence="1 2" key="1">
    <citation type="journal article" date="2019" name="Front. Microbiol.">
        <title>Genomes of Neutrophilic Sulfur-Oxidizing Chemolithoautotrophs Representing 9 Proteobacterial Species From 8 Genera.</title>
        <authorList>
            <person name="Watanabe T."/>
            <person name="Kojima H."/>
            <person name="Umezawa K."/>
            <person name="Hori C."/>
            <person name="Takasuka T.E."/>
            <person name="Kato Y."/>
            <person name="Fukui M."/>
        </authorList>
    </citation>
    <scope>NUCLEOTIDE SEQUENCE [LARGE SCALE GENOMIC DNA]</scope>
    <source>
        <strain evidence="1 2">TTN</strain>
    </source>
</reference>